<dbReference type="EMBL" id="CP000780">
    <property type="protein sequence ID" value="ABS56609.1"/>
    <property type="molecule type" value="Genomic_DNA"/>
</dbReference>
<dbReference type="HOGENOM" id="CLU_098807_3_1_2"/>
<keyword evidence="3" id="KW-1185">Reference proteome</keyword>
<comment type="similarity">
    <text evidence="1">Belongs to the CutA family.</text>
</comment>
<proteinExistence type="inferred from homology"/>
<reference evidence="3" key="1">
    <citation type="journal article" date="2015" name="Microbiology">
        <title>Genome of Methanoregula boonei 6A8 reveals adaptations to oligotrophic peatland environments.</title>
        <authorList>
            <person name="Braeuer S."/>
            <person name="Cadillo-Quiroz H."/>
            <person name="Kyrpides N."/>
            <person name="Woyke T."/>
            <person name="Goodwin L."/>
            <person name="Detter C."/>
            <person name="Podell S."/>
            <person name="Yavitt J.B."/>
            <person name="Zinder S.H."/>
        </authorList>
    </citation>
    <scope>NUCLEOTIDE SEQUENCE [LARGE SCALE GENOMIC DNA]</scope>
    <source>
        <strain evidence="3">DSM 21154 / JCM 14090 / 6A8</strain>
    </source>
</reference>
<dbReference type="InterPro" id="IPR015867">
    <property type="entry name" value="N-reg_PII/ATP_PRibTrfase_C"/>
</dbReference>
<dbReference type="KEGG" id="mbn:Mboo_2095"/>
<dbReference type="PANTHER" id="PTHR23419">
    <property type="entry name" value="DIVALENT CATION TOLERANCE CUTA-RELATED"/>
    <property type="match status" value="1"/>
</dbReference>
<dbReference type="PANTHER" id="PTHR23419:SF8">
    <property type="entry name" value="FI09726P"/>
    <property type="match status" value="1"/>
</dbReference>
<dbReference type="Proteomes" id="UP000002408">
    <property type="component" value="Chromosome"/>
</dbReference>
<evidence type="ECO:0000313" key="2">
    <source>
        <dbReference type="EMBL" id="ABS56609.1"/>
    </source>
</evidence>
<dbReference type="Pfam" id="PF03091">
    <property type="entry name" value="CutA1"/>
    <property type="match status" value="1"/>
</dbReference>
<evidence type="ECO:0000256" key="1">
    <source>
        <dbReference type="ARBA" id="ARBA00010169"/>
    </source>
</evidence>
<dbReference type="STRING" id="456442.Mboo_2095"/>
<accession>A7IA48</accession>
<dbReference type="AlphaFoldDB" id="A7IA48"/>
<dbReference type="eggNOG" id="arCOG04231">
    <property type="taxonomic scope" value="Archaea"/>
</dbReference>
<dbReference type="GO" id="GO:0010038">
    <property type="term" value="P:response to metal ion"/>
    <property type="evidence" value="ECO:0007669"/>
    <property type="project" value="InterPro"/>
</dbReference>
<sequence length="104" mass="11666">MEICVLYVTAPQSQSEALAKSLLEKHLIACANITPVRSLYRWKGESCDDKEDLLILKTRKGLVQATIAAVKAEHPYEVPEIIALPVIAGHALYLDWVYTETDRK</sequence>
<dbReference type="InterPro" id="IPR004323">
    <property type="entry name" value="Ion_tolerance_CutA"/>
</dbReference>
<protein>
    <submittedName>
        <fullName evidence="2">CutA1 divalent ion tolerance protein</fullName>
    </submittedName>
</protein>
<dbReference type="Gene3D" id="3.30.70.120">
    <property type="match status" value="1"/>
</dbReference>
<gene>
    <name evidence="2" type="ordered locus">Mboo_2095</name>
</gene>
<dbReference type="InterPro" id="IPR011322">
    <property type="entry name" value="N-reg_PII-like_a/b"/>
</dbReference>
<dbReference type="SUPFAM" id="SSF54913">
    <property type="entry name" value="GlnB-like"/>
    <property type="match status" value="1"/>
</dbReference>
<organism evidence="2 3">
    <name type="scientific">Methanoregula boonei (strain DSM 21154 / JCM 14090 / 6A8)</name>
    <dbReference type="NCBI Taxonomy" id="456442"/>
    <lineage>
        <taxon>Archaea</taxon>
        <taxon>Methanobacteriati</taxon>
        <taxon>Methanobacteriota</taxon>
        <taxon>Stenosarchaea group</taxon>
        <taxon>Methanomicrobia</taxon>
        <taxon>Methanomicrobiales</taxon>
        <taxon>Methanoregulaceae</taxon>
        <taxon>Methanoregula</taxon>
    </lineage>
</organism>
<name>A7IA48_METB6</name>
<dbReference type="GO" id="GO:0005507">
    <property type="term" value="F:copper ion binding"/>
    <property type="evidence" value="ECO:0007669"/>
    <property type="project" value="TreeGrafter"/>
</dbReference>
<evidence type="ECO:0000313" key="3">
    <source>
        <dbReference type="Proteomes" id="UP000002408"/>
    </source>
</evidence>